<sequence>MKNTTTRGQQIARRKAKSERQKLYQTVFINGKQVRVKRPDTVEGTPADEFMRDNPDPLWQFEPELEEILGDER</sequence>
<gene>
    <name evidence="1" type="ORF">R8Z52_23435</name>
</gene>
<evidence type="ECO:0000313" key="2">
    <source>
        <dbReference type="Proteomes" id="UP001304071"/>
    </source>
</evidence>
<dbReference type="EMBL" id="CP138204">
    <property type="protein sequence ID" value="WPC75870.1"/>
    <property type="molecule type" value="Genomic_DNA"/>
</dbReference>
<dbReference type="Proteomes" id="UP001304071">
    <property type="component" value="Chromosome 2"/>
</dbReference>
<reference evidence="1 2" key="1">
    <citation type="submission" date="2023-11" db="EMBL/GenBank/DDBJ databases">
        <title>Plant-associative lifestyle of Vibrio porteresiae and its evolutionary dynamics.</title>
        <authorList>
            <person name="Rameshkumar N."/>
            <person name="Kirti K."/>
        </authorList>
    </citation>
    <scope>NUCLEOTIDE SEQUENCE [LARGE SCALE GENOMIC DNA]</scope>
    <source>
        <strain evidence="1 2">MSSRF30</strain>
    </source>
</reference>
<proteinExistence type="predicted"/>
<dbReference type="RefSeq" id="WP_261897843.1">
    <property type="nucleotide sequence ID" value="NZ_AP024896.1"/>
</dbReference>
<protein>
    <submittedName>
        <fullName evidence="1">Uncharacterized protein</fullName>
    </submittedName>
</protein>
<name>A0ABZ0QJ91_9VIBR</name>
<organism evidence="1 2">
    <name type="scientific">Vibrio porteresiae DSM 19223</name>
    <dbReference type="NCBI Taxonomy" id="1123496"/>
    <lineage>
        <taxon>Bacteria</taxon>
        <taxon>Pseudomonadati</taxon>
        <taxon>Pseudomonadota</taxon>
        <taxon>Gammaproteobacteria</taxon>
        <taxon>Vibrionales</taxon>
        <taxon>Vibrionaceae</taxon>
        <taxon>Vibrio</taxon>
    </lineage>
</organism>
<accession>A0ABZ0QJ91</accession>
<evidence type="ECO:0000313" key="1">
    <source>
        <dbReference type="EMBL" id="WPC75870.1"/>
    </source>
</evidence>
<keyword evidence="2" id="KW-1185">Reference proteome</keyword>